<dbReference type="GO" id="GO:0003700">
    <property type="term" value="F:DNA-binding transcription factor activity"/>
    <property type="evidence" value="ECO:0007669"/>
    <property type="project" value="TreeGrafter"/>
</dbReference>
<dbReference type="Gene3D" id="3.40.50.2300">
    <property type="match status" value="2"/>
</dbReference>
<dbReference type="PROSITE" id="PS50932">
    <property type="entry name" value="HTH_LACI_2"/>
    <property type="match status" value="1"/>
</dbReference>
<dbReference type="Proteomes" id="UP000235616">
    <property type="component" value="Unassembled WGS sequence"/>
</dbReference>
<dbReference type="OrthoDB" id="8770688at2"/>
<dbReference type="PANTHER" id="PTHR30146:SF33">
    <property type="entry name" value="TRANSCRIPTIONAL REGULATOR"/>
    <property type="match status" value="1"/>
</dbReference>
<dbReference type="PANTHER" id="PTHR30146">
    <property type="entry name" value="LACI-RELATED TRANSCRIPTIONAL REPRESSOR"/>
    <property type="match status" value="1"/>
</dbReference>
<dbReference type="InterPro" id="IPR046335">
    <property type="entry name" value="LacI/GalR-like_sensor"/>
</dbReference>
<sequence length="356" mass="38086">MTKIKREVPVRIAGEDNPNTAVNRRRPGGRATLEDVARHAEVSTMTVSRALRDTSLVSPSARERIEAAVRELGYIPNRAARTLASARSKLIAVLVPSLSNAVFVETLAGVQDCVGPAGYQLLIGNTGYSPARQAELLSAYLAHAPDGFLVTGSDDTKAIREHLKTSGVPLVHMFDLAAAGEWSVGFSQRKAGHAIGAHLAGRGARRPGFIAAQLDPRTMQRRAGYRRALREAGLDAGLEILTKQPSSVDLGCTLLRSLLSEAPDCDAVFCCNDDLALGALFECQRLKIAVPRDLAIVGFNDLPFAAVASPSITTVATPRYAVGFEAARMLLQILDGIAPERNRIDLGFDLVVRESA</sequence>
<reference evidence="5 6" key="1">
    <citation type="submission" date="2018-01" db="EMBL/GenBank/DDBJ databases">
        <title>Whole genome analyses suggest that Burkholderia sensu lato contains two further novel genera in the rhizoxinica-symbiotica group Mycetohabitans gen. nov., and Trinickia gen. nov.: implications for the evolution of diazotrophy and nodulation in the Burkholderiaceae.</title>
        <authorList>
            <person name="Estrada-de los Santos P."/>
            <person name="Palmer M."/>
            <person name="Chavez-Ramirez B."/>
            <person name="Beukes C."/>
            <person name="Steenkamp E.T."/>
            <person name="Hirsch A.M."/>
            <person name="Manyaka P."/>
            <person name="Maluk M."/>
            <person name="Lafos M."/>
            <person name="Crook M."/>
            <person name="Gross E."/>
            <person name="Simon M.F."/>
            <person name="Bueno dos Reis Junior F."/>
            <person name="Poole P.S."/>
            <person name="Venter S.N."/>
            <person name="James E.K."/>
        </authorList>
    </citation>
    <scope>NUCLEOTIDE SEQUENCE [LARGE SCALE GENOMIC DNA]</scope>
    <source>
        <strain evidence="5 6">GIMN1.004</strain>
    </source>
</reference>
<evidence type="ECO:0000256" key="3">
    <source>
        <dbReference type="ARBA" id="ARBA00023163"/>
    </source>
</evidence>
<dbReference type="CDD" id="cd01392">
    <property type="entry name" value="HTH_LacI"/>
    <property type="match status" value="1"/>
</dbReference>
<dbReference type="InterPro" id="IPR028082">
    <property type="entry name" value="Peripla_BP_I"/>
</dbReference>
<dbReference type="InterPro" id="IPR010982">
    <property type="entry name" value="Lambda_DNA-bd_dom_sf"/>
</dbReference>
<dbReference type="CDD" id="cd01575">
    <property type="entry name" value="PBP1_GntR"/>
    <property type="match status" value="1"/>
</dbReference>
<dbReference type="AlphaFoldDB" id="A0A2N7W3K7"/>
<dbReference type="InterPro" id="IPR000843">
    <property type="entry name" value="HTH_LacI"/>
</dbReference>
<keyword evidence="1" id="KW-0805">Transcription regulation</keyword>
<evidence type="ECO:0000256" key="2">
    <source>
        <dbReference type="ARBA" id="ARBA00023125"/>
    </source>
</evidence>
<evidence type="ECO:0000313" key="6">
    <source>
        <dbReference type="Proteomes" id="UP000235616"/>
    </source>
</evidence>
<dbReference type="PROSITE" id="PS00356">
    <property type="entry name" value="HTH_LACI_1"/>
    <property type="match status" value="1"/>
</dbReference>
<dbReference type="SMART" id="SM00354">
    <property type="entry name" value="HTH_LACI"/>
    <property type="match status" value="1"/>
</dbReference>
<dbReference type="Pfam" id="PF13377">
    <property type="entry name" value="Peripla_BP_3"/>
    <property type="match status" value="1"/>
</dbReference>
<name>A0A2N7W3K7_9BURK</name>
<dbReference type="GO" id="GO:0000976">
    <property type="term" value="F:transcription cis-regulatory region binding"/>
    <property type="evidence" value="ECO:0007669"/>
    <property type="project" value="TreeGrafter"/>
</dbReference>
<keyword evidence="3" id="KW-0804">Transcription</keyword>
<dbReference type="EMBL" id="PNYA01000001">
    <property type="protein sequence ID" value="PMS23987.1"/>
    <property type="molecule type" value="Genomic_DNA"/>
</dbReference>
<evidence type="ECO:0000313" key="5">
    <source>
        <dbReference type="EMBL" id="PMS23987.1"/>
    </source>
</evidence>
<evidence type="ECO:0000256" key="1">
    <source>
        <dbReference type="ARBA" id="ARBA00023015"/>
    </source>
</evidence>
<dbReference type="Pfam" id="PF00356">
    <property type="entry name" value="LacI"/>
    <property type="match status" value="1"/>
</dbReference>
<dbReference type="RefSeq" id="WP_102643698.1">
    <property type="nucleotide sequence ID" value="NZ_PNYA01000001.1"/>
</dbReference>
<protein>
    <submittedName>
        <fullName evidence="5">Transcriptional regulator</fullName>
    </submittedName>
</protein>
<proteinExistence type="predicted"/>
<feature type="domain" description="HTH lacI-type" evidence="4">
    <location>
        <begin position="31"/>
        <end position="85"/>
    </location>
</feature>
<keyword evidence="6" id="KW-1185">Reference proteome</keyword>
<dbReference type="Gene3D" id="1.10.260.40">
    <property type="entry name" value="lambda repressor-like DNA-binding domains"/>
    <property type="match status" value="1"/>
</dbReference>
<organism evidence="5 6">
    <name type="scientific">Trinickia dabaoshanensis</name>
    <dbReference type="NCBI Taxonomy" id="564714"/>
    <lineage>
        <taxon>Bacteria</taxon>
        <taxon>Pseudomonadati</taxon>
        <taxon>Pseudomonadota</taxon>
        <taxon>Betaproteobacteria</taxon>
        <taxon>Burkholderiales</taxon>
        <taxon>Burkholderiaceae</taxon>
        <taxon>Trinickia</taxon>
    </lineage>
</organism>
<comment type="caution">
    <text evidence="5">The sequence shown here is derived from an EMBL/GenBank/DDBJ whole genome shotgun (WGS) entry which is preliminary data.</text>
</comment>
<keyword evidence="2" id="KW-0238">DNA-binding</keyword>
<dbReference type="SUPFAM" id="SSF47413">
    <property type="entry name" value="lambda repressor-like DNA-binding domains"/>
    <property type="match status" value="1"/>
</dbReference>
<dbReference type="SUPFAM" id="SSF53822">
    <property type="entry name" value="Periplasmic binding protein-like I"/>
    <property type="match status" value="1"/>
</dbReference>
<gene>
    <name evidence="5" type="ORF">C0Z18_01685</name>
</gene>
<evidence type="ECO:0000259" key="4">
    <source>
        <dbReference type="PROSITE" id="PS50932"/>
    </source>
</evidence>
<accession>A0A2N7W3K7</accession>